<dbReference type="SUPFAM" id="SSF47413">
    <property type="entry name" value="lambda repressor-like DNA-binding domains"/>
    <property type="match status" value="1"/>
</dbReference>
<feature type="domain" description="HTH cro/C1-type" evidence="1">
    <location>
        <begin position="21"/>
        <end position="71"/>
    </location>
</feature>
<dbReference type="PROSITE" id="PS50943">
    <property type="entry name" value="HTH_CROC1"/>
    <property type="match status" value="1"/>
</dbReference>
<accession>A0AB38T6Z1</accession>
<dbReference type="AlphaFoldDB" id="A0AB38T6Z1"/>
<name>A0AB38T6Z1_9HYPH</name>
<dbReference type="EMBL" id="CP088147">
    <property type="protein sequence ID" value="UTU50677.1"/>
    <property type="molecule type" value="Genomic_DNA"/>
</dbReference>
<evidence type="ECO:0000313" key="3">
    <source>
        <dbReference type="Proteomes" id="UP001060070"/>
    </source>
</evidence>
<evidence type="ECO:0000313" key="2">
    <source>
        <dbReference type="EMBL" id="UTU50677.1"/>
    </source>
</evidence>
<dbReference type="CDD" id="cd00093">
    <property type="entry name" value="HTH_XRE"/>
    <property type="match status" value="1"/>
</dbReference>
<dbReference type="InterPro" id="IPR010982">
    <property type="entry name" value="Lambda_DNA-bd_dom_sf"/>
</dbReference>
<evidence type="ECO:0000259" key="1">
    <source>
        <dbReference type="PROSITE" id="PS50943"/>
    </source>
</evidence>
<sequence length="86" mass="9079">MKHFSQCPASLLKPMQCRAGRALLDLDQAELAKAANVHRNTIADFEKGKRTPNLNNLIAIQGALESAGVVLIDEGAQGVGVKLLGA</sequence>
<dbReference type="Proteomes" id="UP001060070">
    <property type="component" value="Chromosome"/>
</dbReference>
<protein>
    <submittedName>
        <fullName evidence="2">Helix-turn-helix domain-containing protein</fullName>
    </submittedName>
</protein>
<proteinExistence type="predicted"/>
<organism evidence="2 3">
    <name type="scientific">Mesorhizobium ciceri</name>
    <dbReference type="NCBI Taxonomy" id="39645"/>
    <lineage>
        <taxon>Bacteria</taxon>
        <taxon>Pseudomonadati</taxon>
        <taxon>Pseudomonadota</taxon>
        <taxon>Alphaproteobacteria</taxon>
        <taxon>Hyphomicrobiales</taxon>
        <taxon>Phyllobacteriaceae</taxon>
        <taxon>Mesorhizobium</taxon>
    </lineage>
</organism>
<reference evidence="2 3" key="1">
    <citation type="journal article" date="2022" name="Microbiol. Resour. Announc.">
        <title>Complete Genome Sequence of Mesorhizobium ciceri Strain R30, a Rhizobium Used as a Commercial Inoculant for Chickpea in Argentina.</title>
        <authorList>
            <person name="Foresto E."/>
            <person name="Revale S."/>
            <person name="Primo E."/>
            <person name="Nievas F."/>
            <person name="Carezzano E."/>
            <person name="Puente M."/>
            <person name="Alzari P."/>
            <person name="Mart M."/>
            <person name="Ben-Assaya M."/>
            <person name="Mornico D."/>
            <person name="Santoro M."/>
            <person name="Mart F."/>
            <person name="Giordano W."/>
            <person name="Bogino P."/>
        </authorList>
    </citation>
    <scope>NUCLEOTIDE SEQUENCE [LARGE SCALE GENOMIC DNA]</scope>
    <source>
        <strain evidence="2 3">R30</strain>
    </source>
</reference>
<keyword evidence="3" id="KW-1185">Reference proteome</keyword>
<dbReference type="SMART" id="SM00530">
    <property type="entry name" value="HTH_XRE"/>
    <property type="match status" value="1"/>
</dbReference>
<gene>
    <name evidence="2" type="ORF">LRP29_24825</name>
</gene>
<dbReference type="InterPro" id="IPR001387">
    <property type="entry name" value="Cro/C1-type_HTH"/>
</dbReference>
<dbReference type="RefSeq" id="WP_081714407.1">
    <property type="nucleotide sequence ID" value="NZ_CP088147.1"/>
</dbReference>
<dbReference type="GO" id="GO:0003677">
    <property type="term" value="F:DNA binding"/>
    <property type="evidence" value="ECO:0007669"/>
    <property type="project" value="InterPro"/>
</dbReference>
<dbReference type="Gene3D" id="1.10.260.40">
    <property type="entry name" value="lambda repressor-like DNA-binding domains"/>
    <property type="match status" value="1"/>
</dbReference>
<dbReference type="Pfam" id="PF01381">
    <property type="entry name" value="HTH_3"/>
    <property type="match status" value="1"/>
</dbReference>